<dbReference type="Gene3D" id="3.30.559.30">
    <property type="entry name" value="Nonribosomal peptide synthetase, condensation domain"/>
    <property type="match status" value="2"/>
</dbReference>
<accession>A0AAE6BGK6</accession>
<dbReference type="GO" id="GO:0005829">
    <property type="term" value="C:cytosol"/>
    <property type="evidence" value="ECO:0007669"/>
    <property type="project" value="TreeGrafter"/>
</dbReference>
<keyword evidence="5" id="KW-0436">Ligase</keyword>
<dbReference type="FunFam" id="3.30.559.10:FF:000023">
    <property type="entry name" value="Non-ribosomal peptide synthetase"/>
    <property type="match status" value="1"/>
</dbReference>
<dbReference type="CDD" id="cd19531">
    <property type="entry name" value="LCL_NRPS-like"/>
    <property type="match status" value="1"/>
</dbReference>
<dbReference type="PANTHER" id="PTHR45527:SF1">
    <property type="entry name" value="FATTY ACID SYNTHASE"/>
    <property type="match status" value="1"/>
</dbReference>
<name>A0AAE6BGK6_AGRTU</name>
<dbReference type="FunFam" id="3.30.559.30:FF:000006">
    <property type="entry name" value="Yersiniabactin polyketide/non-ribosomal peptide synthetase"/>
    <property type="match status" value="1"/>
</dbReference>
<evidence type="ECO:0000256" key="5">
    <source>
        <dbReference type="ARBA" id="ARBA00022598"/>
    </source>
</evidence>
<feature type="domain" description="Carrier" evidence="9">
    <location>
        <begin position="999"/>
        <end position="1074"/>
    </location>
</feature>
<gene>
    <name evidence="10" type="ORF">CFBP5877_18485</name>
</gene>
<dbReference type="InterPro" id="IPR045851">
    <property type="entry name" value="AMP-bd_C_sf"/>
</dbReference>
<evidence type="ECO:0000313" key="10">
    <source>
        <dbReference type="EMBL" id="QCL81132.1"/>
    </source>
</evidence>
<dbReference type="FunFam" id="1.10.1200.10:FF:000005">
    <property type="entry name" value="Nonribosomal peptide synthetase 1"/>
    <property type="match status" value="1"/>
</dbReference>
<dbReference type="InterPro" id="IPR010071">
    <property type="entry name" value="AA_adenyl_dom"/>
</dbReference>
<dbReference type="GO" id="GO:0009366">
    <property type="term" value="C:enterobactin synthetase complex"/>
    <property type="evidence" value="ECO:0007669"/>
    <property type="project" value="TreeGrafter"/>
</dbReference>
<dbReference type="Gene3D" id="3.40.50.12780">
    <property type="entry name" value="N-terminal domain of ligase-like"/>
    <property type="match status" value="2"/>
</dbReference>
<dbReference type="GO" id="GO:0009239">
    <property type="term" value="P:enterobactin biosynthetic process"/>
    <property type="evidence" value="ECO:0007669"/>
    <property type="project" value="TreeGrafter"/>
</dbReference>
<dbReference type="Gene3D" id="3.30.559.10">
    <property type="entry name" value="Chloramphenicol acetyltransferase-like domain"/>
    <property type="match status" value="2"/>
</dbReference>
<dbReference type="InterPro" id="IPR006162">
    <property type="entry name" value="Ppantetheine_attach_site"/>
</dbReference>
<dbReference type="GO" id="GO:0072330">
    <property type="term" value="P:monocarboxylic acid biosynthetic process"/>
    <property type="evidence" value="ECO:0007669"/>
    <property type="project" value="UniProtKB-ARBA"/>
</dbReference>
<evidence type="ECO:0000256" key="7">
    <source>
        <dbReference type="ARBA" id="ARBA00066651"/>
    </source>
</evidence>
<dbReference type="Gene3D" id="1.10.1200.10">
    <property type="entry name" value="ACP-like"/>
    <property type="match status" value="2"/>
</dbReference>
<evidence type="ECO:0000256" key="4">
    <source>
        <dbReference type="ARBA" id="ARBA00022553"/>
    </source>
</evidence>
<evidence type="ECO:0000256" key="1">
    <source>
        <dbReference type="ARBA" id="ARBA00001957"/>
    </source>
</evidence>
<dbReference type="SUPFAM" id="SSF47336">
    <property type="entry name" value="ACP-like"/>
    <property type="match status" value="2"/>
</dbReference>
<dbReference type="Pfam" id="PF00501">
    <property type="entry name" value="AMP-binding"/>
    <property type="match status" value="2"/>
</dbReference>
<dbReference type="Pfam" id="PF00550">
    <property type="entry name" value="PP-binding"/>
    <property type="match status" value="2"/>
</dbReference>
<evidence type="ECO:0000256" key="2">
    <source>
        <dbReference type="ARBA" id="ARBA00004924"/>
    </source>
</evidence>
<dbReference type="InterPro" id="IPR042099">
    <property type="entry name" value="ANL_N_sf"/>
</dbReference>
<dbReference type="FunFam" id="3.40.50.12780:FF:000012">
    <property type="entry name" value="Non-ribosomal peptide synthetase"/>
    <property type="match status" value="1"/>
</dbReference>
<comment type="catalytic activity">
    <reaction evidence="6">
        <text>holo-[peptidyl-carrier protein] + L-cysteine + ATP = L-cysteinyl-[peptidyl-carrier protein] + AMP + diphosphate</text>
        <dbReference type="Rhea" id="RHEA:61680"/>
        <dbReference type="Rhea" id="RHEA-COMP:11480"/>
        <dbReference type="Rhea" id="RHEA-COMP:15906"/>
        <dbReference type="ChEBI" id="CHEBI:30616"/>
        <dbReference type="ChEBI" id="CHEBI:33019"/>
        <dbReference type="ChEBI" id="CHEBI:35235"/>
        <dbReference type="ChEBI" id="CHEBI:64479"/>
        <dbReference type="ChEBI" id="CHEBI:144926"/>
        <dbReference type="ChEBI" id="CHEBI:456215"/>
        <dbReference type="EC" id="6.2.1.69"/>
    </reaction>
    <physiologicalReaction direction="left-to-right" evidence="6">
        <dbReference type="Rhea" id="RHEA:61681"/>
    </physiologicalReaction>
</comment>
<dbReference type="CDD" id="cd12114">
    <property type="entry name" value="A_NRPS_TlmIV_like"/>
    <property type="match status" value="1"/>
</dbReference>
<proteinExistence type="predicted"/>
<dbReference type="GO" id="GO:0043041">
    <property type="term" value="P:amino acid activation for nonribosomal peptide biosynthetic process"/>
    <property type="evidence" value="ECO:0007669"/>
    <property type="project" value="TreeGrafter"/>
</dbReference>
<dbReference type="Pfam" id="PF00668">
    <property type="entry name" value="Condensation"/>
    <property type="match status" value="2"/>
</dbReference>
<dbReference type="InterPro" id="IPR029479">
    <property type="entry name" value="Nitroreductase"/>
</dbReference>
<dbReference type="NCBIfam" id="NF003417">
    <property type="entry name" value="PRK04813.1"/>
    <property type="match status" value="3"/>
</dbReference>
<dbReference type="EMBL" id="CP039898">
    <property type="protein sequence ID" value="QCL81132.1"/>
    <property type="molecule type" value="Genomic_DNA"/>
</dbReference>
<dbReference type="EC" id="6.2.1.69" evidence="7"/>
<dbReference type="PANTHER" id="PTHR45527">
    <property type="entry name" value="NONRIBOSOMAL PEPTIDE SYNTHETASE"/>
    <property type="match status" value="1"/>
</dbReference>
<dbReference type="PROSITE" id="PS50075">
    <property type="entry name" value="CARRIER"/>
    <property type="match status" value="2"/>
</dbReference>
<dbReference type="InterPro" id="IPR000415">
    <property type="entry name" value="Nitroreductase-like"/>
</dbReference>
<evidence type="ECO:0000313" key="11">
    <source>
        <dbReference type="Proteomes" id="UP000298579"/>
    </source>
</evidence>
<comment type="cofactor">
    <cofactor evidence="1">
        <name>pantetheine 4'-phosphate</name>
        <dbReference type="ChEBI" id="CHEBI:47942"/>
    </cofactor>
</comment>
<dbReference type="InterPro" id="IPR057737">
    <property type="entry name" value="Condensation_MtbB-like"/>
</dbReference>
<reference evidence="10 11" key="1">
    <citation type="submission" date="2019-04" db="EMBL/GenBank/DDBJ databases">
        <title>Complete genome sequence of Agrobacterium tumefaciens CFBP5877.</title>
        <authorList>
            <person name="Huang Y.-Y."/>
            <person name="Chiang H.-Y."/>
            <person name="Chou L."/>
            <person name="Lai E.-M."/>
            <person name="Kuo C.-H."/>
        </authorList>
    </citation>
    <scope>NUCLEOTIDE SEQUENCE [LARGE SCALE GENOMIC DNA]</scope>
    <source>
        <strain evidence="10 11">CFBP5877</strain>
    </source>
</reference>
<dbReference type="Proteomes" id="UP000298579">
    <property type="component" value="Chromosome linear"/>
</dbReference>
<evidence type="ECO:0000256" key="6">
    <source>
        <dbReference type="ARBA" id="ARBA00052643"/>
    </source>
</evidence>
<keyword evidence="3" id="KW-0596">Phosphopantetheine</keyword>
<dbReference type="InterPro" id="IPR020806">
    <property type="entry name" value="PKS_PP-bd"/>
</dbReference>
<dbReference type="RefSeq" id="WP_080829329.1">
    <property type="nucleotide sequence ID" value="NZ_CP039889.1"/>
</dbReference>
<dbReference type="Gene3D" id="3.40.109.10">
    <property type="entry name" value="NADH Oxidase"/>
    <property type="match status" value="1"/>
</dbReference>
<dbReference type="CDD" id="cd19535">
    <property type="entry name" value="Cyc_NRPS"/>
    <property type="match status" value="1"/>
</dbReference>
<dbReference type="GO" id="GO:0047527">
    <property type="term" value="F:2,3-dihydroxybenzoate-serine ligase activity"/>
    <property type="evidence" value="ECO:0007669"/>
    <property type="project" value="TreeGrafter"/>
</dbReference>
<comment type="pathway">
    <text evidence="2">Siderophore biosynthesis.</text>
</comment>
<dbReference type="PROSITE" id="PS00012">
    <property type="entry name" value="PHOSPHOPANTETHEINE"/>
    <property type="match status" value="2"/>
</dbReference>
<dbReference type="InterPro" id="IPR023213">
    <property type="entry name" value="CAT-like_dom_sf"/>
</dbReference>
<dbReference type="NCBIfam" id="TIGR01733">
    <property type="entry name" value="AA-adenyl-dom"/>
    <property type="match status" value="2"/>
</dbReference>
<dbReference type="InterPro" id="IPR009081">
    <property type="entry name" value="PP-bd_ACP"/>
</dbReference>
<dbReference type="SUPFAM" id="SSF55469">
    <property type="entry name" value="FMN-dependent nitroreductase-like"/>
    <property type="match status" value="1"/>
</dbReference>
<dbReference type="InterPro" id="IPR000873">
    <property type="entry name" value="AMP-dep_synth/lig_dom"/>
</dbReference>
<evidence type="ECO:0000259" key="9">
    <source>
        <dbReference type="PROSITE" id="PS50075"/>
    </source>
</evidence>
<sequence>MNEFYAKLANLSPERRRLIEQRLAERGYQSALDSAIPGREEGDGDRPLSFAQQRLWFMQQLEPDNTAYNMRSILRFRGKLDRTALEEALAKVVQRHEPLRTRFIPGADGFPEQDILAAGNAEIEFFDLAQDTDVEAAAKQHILQRLSEPYDLSHPQLRAMLVRLSAEDHLLAVGLHHIAGDRWSMTVLARDLAGFYKETTGQLHHLPDIRVQYADWAIWQGKMLRGPVLENQLAYWKKALGTDLPVLDLPFDRPRPAIATFLGAQFAVSIDPALSGQLRALARAHNVSLYVLLLSAFKLVLHLYCDSDDIVVGSEVANRDRPETQAMIGPLVNTLVLRTDLAGNPDFSSLLQRVGETVRTGLANQDVPYERIVEALNPKRSLSEMTPLFQAKFDLQHNLARLPELDGLAIETLRLPDGAAKNEIRFNLEDNDPDIGGKIEYATDLFNEETIATIWRRFEHVLRTIAEDPVRRISEFSLLCDDEQQEQIRRSAGQALAPNGLCLHEMLTAQAARTPEKSAVASEHGGLAYRELDQRSDAIAAALAAGGFGRGSIVGVCMQRTPDLIAALFGVLKAGAAYVPLDPDYPSERLAFIARDAAIRVVLTDSDRLAFDATDELTLLEVGKLPNAVFSAAHACDPADLAYIIYTSGSTGRPKGVAITHGNAAARMQWTGSNFTGDELAGVLASTSVCFDLSIFEIFGTLSCGGQVVLANTLFDLPRLQHVAEVSLINTVPSLLREYLRHDTLPTSVRTINLAGEPLPPVLLEELAKKAPQARIHNLYGPSEDTTYSTGAMVCAVNGEKTVSIGAPLPGTEAYVLDRAGRLRPDGLAGELYLGGAGVTRGYLRRPGQTAERFVPDAFSGRSCAYLYRTGDRVRRRTDGMLEFHGRLDNQVKIRGLRIETGEIEHRLEDIDGVNEAVIAVIGDEASPERQLAAYISLDAGRQLTVDDIRSALARQLPSHLVPALCTILPAMPHLPNGKIDRSALRALEIKTPDSSGTAPRNHVEERLAAIWQDVLQTSMIDVERSFFEMGGHSLLAIRIIARIKADFGVSLPLKAIFETPTIAGLANRLDNEAADALNVDGLAVVHNPEDRHEPFPLTDIQHAYWIGRNQGFELGSVGSHGYREFDIDNLDTGALENAINGLVARHDMLRAIVDADGRQRVLADVPHYALPVVDLRDAADRATCLLDIRNRLSHNIFKADRWPLFHIEAARLDEKTTRLFVSFDVLIGDAWSLKLMGTELAALMQKRALPEIGLTFRDYVLFEKSAHNSAAYERAREYWSARIATLPASPDLPLACNPSQIEHPRFTRRRGRLAAKDWSRFKELAQSAGLTPTAAIMTIFAEVLARWSRRQDFTLNLTVFNREPVHQDVEKIVGDFTASLLLGLDFSARADFTTRARQVQLRLMEDLEHRLFSGVSVLRELAKQNGRSGGALMPVVFTSVLGQSSRDDNAPRLDTRLVDSVSQTPQVYLDHQVSEDQGELVYNWDAVEELFPPAMLDMMFAAYETLLRALASDDTAWQTEPDIVDCQAFETLNNRAKIALPEDTQLLHEAFFERAAESPDKIAVCAGGIELTYGQVAERALALAADLQKAGAGPNDRVAVSLPKGAGQVIACLGILASGAAYVPVDPDLPAERRFELVEDTAADLVIAEGGDWPQRVTVIAVPEDGGARPSPSVTKPSDLAYIIFTSGSTGKPKGVMIDHRGALNTILDINRRFGVSTEDRVFALSSLSFDLSVYDIFGPLAVGGAIVIPVREEVSDNARWMKLLLQHRVTVWNSVPALAQLLLAELPALNEKPPLRLIMMSGDWIPVSLPPSLKAQLPDADLISLGGATEASIWSIFHPIGEALRDWTSIPYGQPLANQRWYVLDDQGRPCPPWVTGRLFIGGIGVARGYWGRPQLTADRFIPDRFADEEEAGNGALLLYETGDLGRLRPEGLLEFLGREDFQVKVNGFRIELGEIETALLQNENVAEAVVTTTGQPPALVAYIVPDTQGSLIGKLEAKAGRSGDGGLADGRLGDAGRTIDLATPDGLFHEAIARQSHRRFLSAPAELQSIGHLLASIRAFDVPGTPLKKALYPSAGGLYPVQTHILVQDSRIEGLSAGWYRHHPAEHRLEFLAAVSQEQIAAIAGKSDDIVGQSAFLVVFTGLKAAMARSYGQKARDFCLLEAGHMAQVMMLHAPRLDIGLCAAGGVDLTAIASALATEEDEEPLYVLAGGSIDPAWSTQWQASAQMRGETLSERLRAFLAAKLPAYMVPREFVIMERLPLSANGKVDRKALPAPGARARHSVAPATENEAALLAIWHELLSGNSAGVEENFFEAGGDSLTIMQLLSRIRQEFSVHLTLAQLFGATTVKAQSELLGSLSPSLPGGVEAGISPIAAQTSVSDLSDDDVDKMLEQLLSGQKDQ</sequence>
<evidence type="ECO:0000256" key="3">
    <source>
        <dbReference type="ARBA" id="ARBA00022450"/>
    </source>
</evidence>
<dbReference type="Pfam" id="PF00881">
    <property type="entry name" value="Nitroreductase"/>
    <property type="match status" value="1"/>
</dbReference>
<dbReference type="PROSITE" id="PS00455">
    <property type="entry name" value="AMP_BINDING"/>
    <property type="match status" value="2"/>
</dbReference>
<dbReference type="SUPFAM" id="SSF56801">
    <property type="entry name" value="Acetyl-CoA synthetase-like"/>
    <property type="match status" value="2"/>
</dbReference>
<dbReference type="GO" id="GO:0016491">
    <property type="term" value="F:oxidoreductase activity"/>
    <property type="evidence" value="ECO:0007669"/>
    <property type="project" value="InterPro"/>
</dbReference>
<dbReference type="SUPFAM" id="SSF52777">
    <property type="entry name" value="CoA-dependent acyltransferases"/>
    <property type="match status" value="4"/>
</dbReference>
<dbReference type="InterPro" id="IPR020845">
    <property type="entry name" value="AMP-binding_CS"/>
</dbReference>
<keyword evidence="4" id="KW-0597">Phosphoprotein</keyword>
<dbReference type="Gene3D" id="3.30.300.30">
    <property type="match status" value="2"/>
</dbReference>
<dbReference type="SMART" id="SM00823">
    <property type="entry name" value="PKS_PP"/>
    <property type="match status" value="2"/>
</dbReference>
<dbReference type="GO" id="GO:0031177">
    <property type="term" value="F:phosphopantetheine binding"/>
    <property type="evidence" value="ECO:0007669"/>
    <property type="project" value="InterPro"/>
</dbReference>
<dbReference type="CDD" id="cd12115">
    <property type="entry name" value="A_NRPS_Sfm_like"/>
    <property type="match status" value="1"/>
</dbReference>
<evidence type="ECO:0000256" key="8">
    <source>
        <dbReference type="ARBA" id="ARBA00079103"/>
    </source>
</evidence>
<organism evidence="10 11">
    <name type="scientific">Agrobacterium tumefaciens</name>
    <dbReference type="NCBI Taxonomy" id="358"/>
    <lineage>
        <taxon>Bacteria</taxon>
        <taxon>Pseudomonadati</taxon>
        <taxon>Pseudomonadota</taxon>
        <taxon>Alphaproteobacteria</taxon>
        <taxon>Hyphomicrobiales</taxon>
        <taxon>Rhizobiaceae</taxon>
        <taxon>Rhizobium/Agrobacterium group</taxon>
        <taxon>Agrobacterium</taxon>
        <taxon>Agrobacterium tumefaciens complex</taxon>
    </lineage>
</organism>
<dbReference type="InterPro" id="IPR001242">
    <property type="entry name" value="Condensation_dom"/>
</dbReference>
<dbReference type="CDD" id="cd02142">
    <property type="entry name" value="McbC_SagB-like_oxidoreductase"/>
    <property type="match status" value="1"/>
</dbReference>
<protein>
    <recommendedName>
        <fullName evidence="8">L-cysteine--[L-cysteinyl-carrier protein] ligase</fullName>
        <ecNumber evidence="7">6.2.1.69</ecNumber>
    </recommendedName>
    <alternativeName>
        <fullName evidence="8">L-cysteine--[L-cysteinyl-carrier protein] ligase</fullName>
    </alternativeName>
</protein>
<dbReference type="InterPro" id="IPR036736">
    <property type="entry name" value="ACP-like_sf"/>
</dbReference>
<dbReference type="FunFam" id="3.40.50.980:FF:000001">
    <property type="entry name" value="Non-ribosomal peptide synthetase"/>
    <property type="match status" value="1"/>
</dbReference>
<dbReference type="FunFam" id="1.10.1200.10:FF:000016">
    <property type="entry name" value="Non-ribosomal peptide synthase"/>
    <property type="match status" value="1"/>
</dbReference>
<feature type="domain" description="Carrier" evidence="9">
    <location>
        <begin position="2287"/>
        <end position="2362"/>
    </location>
</feature>